<dbReference type="Proteomes" id="UP000295807">
    <property type="component" value="Unassembled WGS sequence"/>
</dbReference>
<dbReference type="SUPFAM" id="SSF53649">
    <property type="entry name" value="Alkaline phosphatase-like"/>
    <property type="match status" value="1"/>
</dbReference>
<reference evidence="3 4" key="1">
    <citation type="submission" date="2019-03" db="EMBL/GenBank/DDBJ databases">
        <title>Genomic Encyclopedia of Type Strains, Phase IV (KMG-IV): sequencing the most valuable type-strain genomes for metagenomic binning, comparative biology and taxonomic classification.</title>
        <authorList>
            <person name="Goeker M."/>
        </authorList>
    </citation>
    <scope>NUCLEOTIDE SEQUENCE [LARGE SCALE GENOMIC DNA]</scope>
    <source>
        <strain evidence="3 4">DSM 21100</strain>
    </source>
</reference>
<dbReference type="AlphaFoldDB" id="A0A4R3KTU9"/>
<dbReference type="RefSeq" id="WP_225975037.1">
    <property type="nucleotide sequence ID" value="NZ_CP042432.1"/>
</dbReference>
<evidence type="ECO:0000256" key="1">
    <source>
        <dbReference type="SAM" id="MobiDB-lite"/>
    </source>
</evidence>
<dbReference type="CDD" id="cd16145">
    <property type="entry name" value="ARS_like"/>
    <property type="match status" value="1"/>
</dbReference>
<dbReference type="Gene3D" id="3.30.1120.10">
    <property type="match status" value="1"/>
</dbReference>
<feature type="domain" description="Sulfatase N-terminal" evidence="2">
    <location>
        <begin position="36"/>
        <end position="373"/>
    </location>
</feature>
<dbReference type="EMBL" id="SMAD01000005">
    <property type="protein sequence ID" value="TCS87235.1"/>
    <property type="molecule type" value="Genomic_DNA"/>
</dbReference>
<evidence type="ECO:0000313" key="3">
    <source>
        <dbReference type="EMBL" id="TCS87235.1"/>
    </source>
</evidence>
<feature type="region of interest" description="Disordered" evidence="1">
    <location>
        <begin position="95"/>
        <end position="114"/>
    </location>
</feature>
<dbReference type="Pfam" id="PF00884">
    <property type="entry name" value="Sulfatase"/>
    <property type="match status" value="1"/>
</dbReference>
<protein>
    <submittedName>
        <fullName evidence="3">Arylsulfatase A-like enzyme</fullName>
    </submittedName>
</protein>
<organism evidence="3 4">
    <name type="scientific">Anseongella ginsenosidimutans</name>
    <dbReference type="NCBI Taxonomy" id="496056"/>
    <lineage>
        <taxon>Bacteria</taxon>
        <taxon>Pseudomonadati</taxon>
        <taxon>Bacteroidota</taxon>
        <taxon>Sphingobacteriia</taxon>
        <taxon>Sphingobacteriales</taxon>
        <taxon>Sphingobacteriaceae</taxon>
        <taxon>Anseongella</taxon>
    </lineage>
</organism>
<dbReference type="Gene3D" id="3.40.720.10">
    <property type="entry name" value="Alkaline Phosphatase, subunit A"/>
    <property type="match status" value="1"/>
</dbReference>
<proteinExistence type="predicted"/>
<dbReference type="InterPro" id="IPR052701">
    <property type="entry name" value="GAG_Ulvan_Degrading_Sulfatases"/>
</dbReference>
<keyword evidence="4" id="KW-1185">Reference proteome</keyword>
<name>A0A4R3KTU9_9SPHI</name>
<comment type="caution">
    <text evidence="3">The sequence shown here is derived from an EMBL/GenBank/DDBJ whole genome shotgun (WGS) entry which is preliminary data.</text>
</comment>
<dbReference type="PANTHER" id="PTHR43751">
    <property type="entry name" value="SULFATASE"/>
    <property type="match status" value="1"/>
</dbReference>
<dbReference type="PROSITE" id="PS51257">
    <property type="entry name" value="PROKAR_LIPOPROTEIN"/>
    <property type="match status" value="1"/>
</dbReference>
<accession>A0A4R3KTU9</accession>
<dbReference type="PANTHER" id="PTHR43751:SF3">
    <property type="entry name" value="SULFATASE N-TERMINAL DOMAIN-CONTAINING PROTEIN"/>
    <property type="match status" value="1"/>
</dbReference>
<dbReference type="InterPro" id="IPR017850">
    <property type="entry name" value="Alkaline_phosphatase_core_sf"/>
</dbReference>
<sequence>MMKPGKLIFLIAFAIIFIFSAGCNSLQQRKAEESPPNIIFIMADDLGYGDLGCYGQELIRTPYLDKMAQEGMRFTRFYAGTTVCAPSRSSLLTGQHTGHTPIRGNKEIQPEGQWPLPDSAVTIAEVLKRAGYVTGNFGKWGLGFVGSPGDPLNQGFDTFFGYNCQRQSHNYYPDHLWRDTQRVEYPNSATEPVEYVVQDIHDEALGFISENKDEPFFLYLSYTLPHAALQTAPSDTIFESYKKKFGEEPQRVPDEWNGKGYAPQAYPKAAYAAMVSRLDRYVGQVLSQLRELGLDKNTLVIFTSDNGPHREGGNDPSFFNSNGGFRGIKRDLYEGGIRVPMIAWWPGRIKAGSVNKQAGAFWDFLPTFASLSGAELPEEQTDGLSLAPALFGNTAEQQQHSYLYWEFHEGGGKQAVSMDHWKGVRLNVNKGLETPIELYDLETDPGETNNIAEDHPEIVSRIAAIMEEAHTPSPDFPFGADQDR</sequence>
<evidence type="ECO:0000313" key="4">
    <source>
        <dbReference type="Proteomes" id="UP000295807"/>
    </source>
</evidence>
<dbReference type="InterPro" id="IPR000917">
    <property type="entry name" value="Sulfatase_N"/>
</dbReference>
<gene>
    <name evidence="3" type="ORF">EDD80_10548</name>
</gene>
<evidence type="ECO:0000259" key="2">
    <source>
        <dbReference type="Pfam" id="PF00884"/>
    </source>
</evidence>